<dbReference type="AlphaFoldDB" id="A0A375BNI9"/>
<proteinExistence type="predicted"/>
<reference evidence="2" key="1">
    <citation type="submission" date="2018-01" db="EMBL/GenBank/DDBJ databases">
        <authorList>
            <person name="Clerissi C."/>
        </authorList>
    </citation>
    <scope>NUCLEOTIDE SEQUENCE</scope>
    <source>
        <strain evidence="2">Cupriavidus taiwanensis STM 3521</strain>
    </source>
</reference>
<evidence type="ECO:0000256" key="1">
    <source>
        <dbReference type="SAM" id="MobiDB-lite"/>
    </source>
</evidence>
<organism evidence="2">
    <name type="scientific">Cupriavidus taiwanensis</name>
    <dbReference type="NCBI Taxonomy" id="164546"/>
    <lineage>
        <taxon>Bacteria</taxon>
        <taxon>Pseudomonadati</taxon>
        <taxon>Pseudomonadota</taxon>
        <taxon>Betaproteobacteria</taxon>
        <taxon>Burkholderiales</taxon>
        <taxon>Burkholderiaceae</taxon>
        <taxon>Cupriavidus</taxon>
    </lineage>
</organism>
<protein>
    <submittedName>
        <fullName evidence="2">Uncharacterized protein</fullName>
    </submittedName>
</protein>
<feature type="compositionally biased region" description="Polar residues" evidence="1">
    <location>
        <begin position="49"/>
        <end position="61"/>
    </location>
</feature>
<dbReference type="EMBL" id="OFSP01000015">
    <property type="protein sequence ID" value="SOY49058.1"/>
    <property type="molecule type" value="Genomic_DNA"/>
</dbReference>
<sequence length="61" mass="6763">MWRTGHLMDVLAERLATLKVYGRVHFPACRWSDPSVTPIDDIDTGASGRPQQEFSCTAVTA</sequence>
<name>A0A375BNI9_9BURK</name>
<gene>
    <name evidence="2" type="ORF">CBM2589_B220006</name>
</gene>
<dbReference type="Proteomes" id="UP000256297">
    <property type="component" value="Chromosome CBM2589_b"/>
</dbReference>
<comment type="caution">
    <text evidence="2">The sequence shown here is derived from an EMBL/GenBank/DDBJ whole genome shotgun (WGS) entry which is preliminary data.</text>
</comment>
<feature type="region of interest" description="Disordered" evidence="1">
    <location>
        <begin position="41"/>
        <end position="61"/>
    </location>
</feature>
<evidence type="ECO:0000313" key="2">
    <source>
        <dbReference type="EMBL" id="SOY49058.1"/>
    </source>
</evidence>
<accession>A0A375BNI9</accession>